<reference evidence="1 2" key="1">
    <citation type="journal article" date="2014" name="Antonie Van Leeuwenhoek">
        <title>Hyphomonas beringensis sp. nov. and Hyphomonas chukchiensis sp. nov., isolated from surface seawater of the Bering Sea and Chukchi Sea.</title>
        <authorList>
            <person name="Li C."/>
            <person name="Lai Q."/>
            <person name="Li G."/>
            <person name="Dong C."/>
            <person name="Wang J."/>
            <person name="Liao Y."/>
            <person name="Shao Z."/>
        </authorList>
    </citation>
    <scope>NUCLEOTIDE SEQUENCE [LARGE SCALE GENOMIC DNA]</scope>
    <source>
        <strain evidence="1 2">25B14_1</strain>
    </source>
</reference>
<dbReference type="RefSeq" id="WP_034798008.1">
    <property type="nucleotide sequence ID" value="NZ_AWFF01000059.1"/>
</dbReference>
<dbReference type="Proteomes" id="UP000027037">
    <property type="component" value="Unassembled WGS sequence"/>
</dbReference>
<gene>
    <name evidence="1" type="ORF">HY29_17575</name>
</gene>
<protein>
    <submittedName>
        <fullName evidence="1">Uncharacterized protein</fullName>
    </submittedName>
</protein>
<accession>A0A062U4I7</accession>
<keyword evidence="2" id="KW-1185">Reference proteome</keyword>
<name>A0A062U4I7_9PROT</name>
<evidence type="ECO:0000313" key="1">
    <source>
        <dbReference type="EMBL" id="KCZ53177.1"/>
    </source>
</evidence>
<proteinExistence type="predicted"/>
<dbReference type="AlphaFoldDB" id="A0A062U4I7"/>
<dbReference type="PATRIC" id="fig|1280946.3.peg.2797"/>
<sequence length="91" mass="10337">MSYLAKQLSEWTDIDVAAWHLAISLGLMQPPQPDAPAFAFGGRKDLFWTSNPLGDLMFRLLDDLQTLGAVEVHPKDDHLLRWNSVYQSPDR</sequence>
<dbReference type="OrthoDB" id="1268103at2"/>
<organism evidence="1 2">
    <name type="scientific">Hyphomonas beringensis</name>
    <dbReference type="NCBI Taxonomy" id="1280946"/>
    <lineage>
        <taxon>Bacteria</taxon>
        <taxon>Pseudomonadati</taxon>
        <taxon>Pseudomonadota</taxon>
        <taxon>Alphaproteobacteria</taxon>
        <taxon>Hyphomonadales</taxon>
        <taxon>Hyphomonadaceae</taxon>
        <taxon>Hyphomonas</taxon>
    </lineage>
</organism>
<comment type="caution">
    <text evidence="1">The sequence shown here is derived from an EMBL/GenBank/DDBJ whole genome shotgun (WGS) entry which is preliminary data.</text>
</comment>
<evidence type="ECO:0000313" key="2">
    <source>
        <dbReference type="Proteomes" id="UP000027037"/>
    </source>
</evidence>
<dbReference type="EMBL" id="AWFF01000059">
    <property type="protein sequence ID" value="KCZ53177.1"/>
    <property type="molecule type" value="Genomic_DNA"/>
</dbReference>